<evidence type="ECO:0000256" key="8">
    <source>
        <dbReference type="ARBA" id="ARBA00030117"/>
    </source>
</evidence>
<dbReference type="GO" id="GO:0045892">
    <property type="term" value="P:negative regulation of DNA-templated transcription"/>
    <property type="evidence" value="ECO:0007669"/>
    <property type="project" value="InterPro"/>
</dbReference>
<gene>
    <name evidence="11" type="ORF">SAMN04489710_11915</name>
</gene>
<dbReference type="InterPro" id="IPR031316">
    <property type="entry name" value="FlgM_C"/>
</dbReference>
<dbReference type="InterPro" id="IPR007412">
    <property type="entry name" value="FlgM"/>
</dbReference>
<dbReference type="SUPFAM" id="SSF101498">
    <property type="entry name" value="Anti-sigma factor FlgM"/>
    <property type="match status" value="1"/>
</dbReference>
<evidence type="ECO:0000256" key="5">
    <source>
        <dbReference type="ARBA" id="ARBA00023015"/>
    </source>
</evidence>
<evidence type="ECO:0000256" key="6">
    <source>
        <dbReference type="ARBA" id="ARBA00023163"/>
    </source>
</evidence>
<feature type="region of interest" description="Disordered" evidence="9">
    <location>
        <begin position="1"/>
        <end position="42"/>
    </location>
</feature>
<dbReference type="STRING" id="32040.SAMN04489710_11915"/>
<evidence type="ECO:0000256" key="1">
    <source>
        <dbReference type="ARBA" id="ARBA00005322"/>
    </source>
</evidence>
<reference evidence="12" key="1">
    <citation type="submission" date="2016-10" db="EMBL/GenBank/DDBJ databases">
        <authorList>
            <person name="Varghese N."/>
            <person name="Submissions S."/>
        </authorList>
    </citation>
    <scope>NUCLEOTIDE SEQUENCE [LARGE SCALE GENOMIC DNA]</scope>
    <source>
        <strain evidence="12">DSM 7481</strain>
    </source>
</reference>
<evidence type="ECO:0000313" key="11">
    <source>
        <dbReference type="EMBL" id="SFE21029.1"/>
    </source>
</evidence>
<sequence length="114" mass="11355">MKIGQNPDLPTALTQQVGAAAKQPPKAAAPAPAAEEAAKTATTVATAGGTPVTFSGAARALDPALRSGADFDANKVKAVRAAIEKGTFTVDAGAIADKLLSNAQEIIAHSPKSH</sequence>
<keyword evidence="3" id="KW-0678">Repressor</keyword>
<name>A0A1I1YNN0_9BURK</name>
<dbReference type="EMBL" id="FOMQ01000019">
    <property type="protein sequence ID" value="SFE21029.1"/>
    <property type="molecule type" value="Genomic_DNA"/>
</dbReference>
<evidence type="ECO:0000256" key="4">
    <source>
        <dbReference type="ARBA" id="ARBA00022795"/>
    </source>
</evidence>
<evidence type="ECO:0000259" key="10">
    <source>
        <dbReference type="Pfam" id="PF04316"/>
    </source>
</evidence>
<dbReference type="NCBIfam" id="TIGR03824">
    <property type="entry name" value="FlgM_jcvi"/>
    <property type="match status" value="1"/>
</dbReference>
<dbReference type="Pfam" id="PF04316">
    <property type="entry name" value="FlgM"/>
    <property type="match status" value="1"/>
</dbReference>
<dbReference type="GO" id="GO:0044781">
    <property type="term" value="P:bacterial-type flagellum organization"/>
    <property type="evidence" value="ECO:0007669"/>
    <property type="project" value="UniProtKB-KW"/>
</dbReference>
<evidence type="ECO:0000256" key="3">
    <source>
        <dbReference type="ARBA" id="ARBA00022491"/>
    </source>
</evidence>
<protein>
    <recommendedName>
        <fullName evidence="2">Negative regulator of flagellin synthesis</fullName>
    </recommendedName>
    <alternativeName>
        <fullName evidence="8">Anti-sigma-28 factor</fullName>
    </alternativeName>
</protein>
<comment type="function">
    <text evidence="7">Responsible for the coupling of flagellin expression to flagellar assembly by preventing expression of the flagellin genes when a component of the middle class of proteins is defective. It negatively regulates flagellar genes by inhibiting the activity of FliA by directly binding to FliA.</text>
</comment>
<dbReference type="OrthoDB" id="5298032at2"/>
<organism evidence="11 12">
    <name type="scientific">Paracidovorax konjaci</name>
    <dbReference type="NCBI Taxonomy" id="32040"/>
    <lineage>
        <taxon>Bacteria</taxon>
        <taxon>Pseudomonadati</taxon>
        <taxon>Pseudomonadota</taxon>
        <taxon>Betaproteobacteria</taxon>
        <taxon>Burkholderiales</taxon>
        <taxon>Comamonadaceae</taxon>
        <taxon>Paracidovorax</taxon>
    </lineage>
</organism>
<keyword evidence="4" id="KW-1005">Bacterial flagellum biogenesis</keyword>
<keyword evidence="5" id="KW-0805">Transcription regulation</keyword>
<dbReference type="InterPro" id="IPR035890">
    <property type="entry name" value="Anti-sigma-28_factor_FlgM_sf"/>
</dbReference>
<feature type="compositionally biased region" description="Low complexity" evidence="9">
    <location>
        <begin position="15"/>
        <end position="42"/>
    </location>
</feature>
<evidence type="ECO:0000256" key="2">
    <source>
        <dbReference type="ARBA" id="ARBA00017823"/>
    </source>
</evidence>
<evidence type="ECO:0000313" key="12">
    <source>
        <dbReference type="Proteomes" id="UP000199517"/>
    </source>
</evidence>
<feature type="domain" description="Anti-sigma-28 factor FlgM C-terminal" evidence="10">
    <location>
        <begin position="52"/>
        <end position="100"/>
    </location>
</feature>
<dbReference type="AlphaFoldDB" id="A0A1I1YNN0"/>
<proteinExistence type="inferred from homology"/>
<accession>A0A1I1YNN0</accession>
<evidence type="ECO:0000256" key="7">
    <source>
        <dbReference type="ARBA" id="ARBA00024739"/>
    </source>
</evidence>
<dbReference type="RefSeq" id="WP_092956839.1">
    <property type="nucleotide sequence ID" value="NZ_FOMQ01000019.1"/>
</dbReference>
<comment type="similarity">
    <text evidence="1">Belongs to the FlgM family.</text>
</comment>
<keyword evidence="6" id="KW-0804">Transcription</keyword>
<keyword evidence="12" id="KW-1185">Reference proteome</keyword>
<evidence type="ECO:0000256" key="9">
    <source>
        <dbReference type="SAM" id="MobiDB-lite"/>
    </source>
</evidence>
<dbReference type="Proteomes" id="UP000199517">
    <property type="component" value="Unassembled WGS sequence"/>
</dbReference>